<protein>
    <submittedName>
        <fullName evidence="2">Uncharacterized protein</fullName>
    </submittedName>
</protein>
<dbReference type="InterPro" id="IPR050533">
    <property type="entry name" value="HssA/B-like_chaperone"/>
</dbReference>
<name>A0AAN7YT85_9MYCE</name>
<dbReference type="Proteomes" id="UP001344447">
    <property type="component" value="Unassembled WGS sequence"/>
</dbReference>
<evidence type="ECO:0000256" key="1">
    <source>
        <dbReference type="ARBA" id="ARBA00038086"/>
    </source>
</evidence>
<reference evidence="2 3" key="1">
    <citation type="submission" date="2023-11" db="EMBL/GenBank/DDBJ databases">
        <title>Dfirmibasis_genome.</title>
        <authorList>
            <person name="Edelbroek B."/>
            <person name="Kjellin J."/>
            <person name="Jerlstrom-Hultqvist J."/>
            <person name="Soderbom F."/>
        </authorList>
    </citation>
    <scope>NUCLEOTIDE SEQUENCE [LARGE SCALE GENOMIC DNA]</scope>
    <source>
        <strain evidence="2 3">TNS-C-14</strain>
    </source>
</reference>
<gene>
    <name evidence="2" type="ORF">RB653_005771</name>
</gene>
<accession>A0AAN7YT85</accession>
<proteinExistence type="inferred from homology"/>
<dbReference type="EMBL" id="JAVFKY010000001">
    <property type="protein sequence ID" value="KAK5584164.1"/>
    <property type="molecule type" value="Genomic_DNA"/>
</dbReference>
<dbReference type="InterPro" id="IPR008455">
    <property type="entry name" value="HssA/B-related"/>
</dbReference>
<sequence>MTLFSSISSMSSSMTSSKLTIVSFGNGTMMGSNSIVCGGFDRGSGSDFGERRSVIFDSAYSNITRIGCGSFQYSHVYGN</sequence>
<organism evidence="2 3">
    <name type="scientific">Dictyostelium firmibasis</name>
    <dbReference type="NCBI Taxonomy" id="79012"/>
    <lineage>
        <taxon>Eukaryota</taxon>
        <taxon>Amoebozoa</taxon>
        <taxon>Evosea</taxon>
        <taxon>Eumycetozoa</taxon>
        <taxon>Dictyostelia</taxon>
        <taxon>Dictyosteliales</taxon>
        <taxon>Dictyosteliaceae</taxon>
        <taxon>Dictyostelium</taxon>
    </lineage>
</organism>
<dbReference type="PANTHER" id="PTHR31059:SF5">
    <property type="entry name" value="HSSA_B-LIKE PROTEIN 1-RELATED"/>
    <property type="match status" value="1"/>
</dbReference>
<keyword evidence="3" id="KW-1185">Reference proteome</keyword>
<comment type="similarity">
    <text evidence="1">Belongs to the hssA/B family.</text>
</comment>
<evidence type="ECO:0000313" key="2">
    <source>
        <dbReference type="EMBL" id="KAK5584164.1"/>
    </source>
</evidence>
<dbReference type="AlphaFoldDB" id="A0AAN7YT85"/>
<dbReference type="Pfam" id="PF05710">
    <property type="entry name" value="Coiled"/>
    <property type="match status" value="1"/>
</dbReference>
<comment type="caution">
    <text evidence="2">The sequence shown here is derived from an EMBL/GenBank/DDBJ whole genome shotgun (WGS) entry which is preliminary data.</text>
</comment>
<dbReference type="PANTHER" id="PTHR31059">
    <property type="entry name" value="HSSA/B-LIKE PROTEIN 1-RELATED-RELATED"/>
    <property type="match status" value="1"/>
</dbReference>
<evidence type="ECO:0000313" key="3">
    <source>
        <dbReference type="Proteomes" id="UP001344447"/>
    </source>
</evidence>